<evidence type="ECO:0000313" key="4">
    <source>
        <dbReference type="EMBL" id="MBE7699839.1"/>
    </source>
</evidence>
<dbReference type="PROSITE" id="PS50977">
    <property type="entry name" value="HTH_TETR_2"/>
    <property type="match status" value="1"/>
</dbReference>
<comment type="caution">
    <text evidence="4">The sequence shown here is derived from an EMBL/GenBank/DDBJ whole genome shotgun (WGS) entry which is preliminary data.</text>
</comment>
<dbReference type="Gene3D" id="1.10.357.10">
    <property type="entry name" value="Tetracycline Repressor, domain 2"/>
    <property type="match status" value="1"/>
</dbReference>
<name>A0A9D5U8P0_9CELL</name>
<proteinExistence type="predicted"/>
<organism evidence="4 5">
    <name type="scientific">Oerskovia douganii</name>
    <dbReference type="NCBI Taxonomy" id="2762210"/>
    <lineage>
        <taxon>Bacteria</taxon>
        <taxon>Bacillati</taxon>
        <taxon>Actinomycetota</taxon>
        <taxon>Actinomycetes</taxon>
        <taxon>Micrococcales</taxon>
        <taxon>Cellulomonadaceae</taxon>
        <taxon>Oerskovia</taxon>
    </lineage>
</organism>
<reference evidence="4 5" key="1">
    <citation type="submission" date="2020-08" db="EMBL/GenBank/DDBJ databases">
        <title>A Genomic Blueprint of the Chicken Gut Microbiome.</title>
        <authorList>
            <person name="Gilroy R."/>
            <person name="Ravi A."/>
            <person name="Getino M."/>
            <person name="Pursley I."/>
            <person name="Horton D.L."/>
            <person name="Alikhan N.-F."/>
            <person name="Baker D."/>
            <person name="Gharbi K."/>
            <person name="Hall N."/>
            <person name="Watson M."/>
            <person name="Adriaenssens E.M."/>
            <person name="Foster-Nyarko E."/>
            <person name="Jarju S."/>
            <person name="Secka A."/>
            <person name="Antonio M."/>
            <person name="Oren A."/>
            <person name="Chaudhuri R."/>
            <person name="La Ragione R.M."/>
            <person name="Hildebrand F."/>
            <person name="Pallen M.J."/>
        </authorList>
    </citation>
    <scope>NUCLEOTIDE SEQUENCE [LARGE SCALE GENOMIC DNA]</scope>
    <source>
        <strain evidence="4 5">Sa1BUA8</strain>
    </source>
</reference>
<keyword evidence="5" id="KW-1185">Reference proteome</keyword>
<evidence type="ECO:0000259" key="3">
    <source>
        <dbReference type="PROSITE" id="PS50977"/>
    </source>
</evidence>
<sequence>MDPRTERTSSALRAAVLELAAQQDIDELTVSQVSAHAGINRATFYDHASSPADLLTSILRTELDEIRDDFYTAAQGLPPGPATGPDAPPRTDPRQLVDTITQALVGHVDAHTAIYERALQGGLSAPLFRLLAEHFSETLRAFLLERPHLMPLPCDAEQTDVEQAARAYACYVALGSVGALEAWLATPAPRDPGFFPRITRTSLAPWWTAPN</sequence>
<dbReference type="InterPro" id="IPR050624">
    <property type="entry name" value="HTH-type_Tx_Regulator"/>
</dbReference>
<evidence type="ECO:0000256" key="2">
    <source>
        <dbReference type="PROSITE-ProRule" id="PRU00335"/>
    </source>
</evidence>
<accession>A0A9D5U8P0</accession>
<protein>
    <submittedName>
        <fullName evidence="4">Helix-turn-helix transcriptional regulator</fullName>
    </submittedName>
</protein>
<dbReference type="InterPro" id="IPR001647">
    <property type="entry name" value="HTH_TetR"/>
</dbReference>
<dbReference type="Proteomes" id="UP000822993">
    <property type="component" value="Unassembled WGS sequence"/>
</dbReference>
<gene>
    <name evidence="4" type="ORF">H9623_05880</name>
</gene>
<evidence type="ECO:0000256" key="1">
    <source>
        <dbReference type="ARBA" id="ARBA00023125"/>
    </source>
</evidence>
<dbReference type="AlphaFoldDB" id="A0A9D5U8P0"/>
<feature type="domain" description="HTH tetR-type" evidence="3">
    <location>
        <begin position="6"/>
        <end position="66"/>
    </location>
</feature>
<dbReference type="RefSeq" id="WP_193719127.1">
    <property type="nucleotide sequence ID" value="NZ_JACSPN010000005.1"/>
</dbReference>
<dbReference type="GO" id="GO:0003677">
    <property type="term" value="F:DNA binding"/>
    <property type="evidence" value="ECO:0007669"/>
    <property type="project" value="UniProtKB-UniRule"/>
</dbReference>
<dbReference type="PANTHER" id="PTHR43479:SF7">
    <property type="entry name" value="TETR-FAMILY TRANSCRIPTIONAL REGULATOR"/>
    <property type="match status" value="1"/>
</dbReference>
<dbReference type="EMBL" id="JACSPN010000005">
    <property type="protein sequence ID" value="MBE7699839.1"/>
    <property type="molecule type" value="Genomic_DNA"/>
</dbReference>
<dbReference type="SUPFAM" id="SSF46689">
    <property type="entry name" value="Homeodomain-like"/>
    <property type="match status" value="1"/>
</dbReference>
<feature type="DNA-binding region" description="H-T-H motif" evidence="2">
    <location>
        <begin position="29"/>
        <end position="48"/>
    </location>
</feature>
<dbReference type="InterPro" id="IPR009057">
    <property type="entry name" value="Homeodomain-like_sf"/>
</dbReference>
<dbReference type="PANTHER" id="PTHR43479">
    <property type="entry name" value="ACREF/ENVCD OPERON REPRESSOR-RELATED"/>
    <property type="match status" value="1"/>
</dbReference>
<dbReference type="Pfam" id="PF00440">
    <property type="entry name" value="TetR_N"/>
    <property type="match status" value="1"/>
</dbReference>
<evidence type="ECO:0000313" key="5">
    <source>
        <dbReference type="Proteomes" id="UP000822993"/>
    </source>
</evidence>
<keyword evidence="1 2" id="KW-0238">DNA-binding</keyword>